<organism evidence="1 2">
    <name type="scientific">Bradyrhizobium manausense</name>
    <dbReference type="NCBI Taxonomy" id="989370"/>
    <lineage>
        <taxon>Bacteria</taxon>
        <taxon>Pseudomonadati</taxon>
        <taxon>Pseudomonadota</taxon>
        <taxon>Alphaproteobacteria</taxon>
        <taxon>Hyphomicrobiales</taxon>
        <taxon>Nitrobacteraceae</taxon>
        <taxon>Bradyrhizobium</taxon>
    </lineage>
</organism>
<sequence>MDARLRLAIEHPNGSGARSEEDTMSNIALSQKSIKLMKLCEIEGFDKLDDLLLLATLADTMCPAICMMEGCDHTAEMEPDQDQGFCEACGGNTVVSVLVLAGLI</sequence>
<dbReference type="EMBL" id="LJYG01000044">
    <property type="protein sequence ID" value="KRQ15367.1"/>
    <property type="molecule type" value="Genomic_DNA"/>
</dbReference>
<reference evidence="1 2" key="1">
    <citation type="submission" date="2015-09" db="EMBL/GenBank/DDBJ databases">
        <title>Draft Genome Sequence of Bradyrhizobium manausense Strain BR 3351T, a Novel Symbiotic Nitrogen-Fixing Alphaproteobacterium Isolated from Brazilian Amazon Rain Forest.</title>
        <authorList>
            <person name="De Araujo J.L."/>
            <person name="Zilli J.E."/>
        </authorList>
    </citation>
    <scope>NUCLEOTIDE SEQUENCE [LARGE SCALE GENOMIC DNA]</scope>
    <source>
        <strain evidence="1 2">BR3351</strain>
    </source>
</reference>
<protein>
    <submittedName>
        <fullName evidence="1">Uncharacterized protein</fullName>
    </submittedName>
</protein>
<dbReference type="AlphaFoldDB" id="A0A0R3DZJ9"/>
<name>A0A0R3DZJ9_9BRAD</name>
<evidence type="ECO:0000313" key="1">
    <source>
        <dbReference type="EMBL" id="KRQ15367.1"/>
    </source>
</evidence>
<evidence type="ECO:0000313" key="2">
    <source>
        <dbReference type="Proteomes" id="UP000051936"/>
    </source>
</evidence>
<dbReference type="Proteomes" id="UP000051936">
    <property type="component" value="Unassembled WGS sequence"/>
</dbReference>
<comment type="caution">
    <text evidence="1">The sequence shown here is derived from an EMBL/GenBank/DDBJ whole genome shotgun (WGS) entry which is preliminary data.</text>
</comment>
<keyword evidence="2" id="KW-1185">Reference proteome</keyword>
<gene>
    <name evidence="1" type="ORF">AOQ71_10225</name>
</gene>
<accession>A0A0R3DZJ9</accession>
<proteinExistence type="predicted"/>